<evidence type="ECO:0000256" key="1">
    <source>
        <dbReference type="SAM" id="MobiDB-lite"/>
    </source>
</evidence>
<feature type="compositionally biased region" description="Polar residues" evidence="1">
    <location>
        <begin position="59"/>
        <end position="72"/>
    </location>
</feature>
<feature type="region of interest" description="Disordered" evidence="1">
    <location>
        <begin position="59"/>
        <end position="79"/>
    </location>
</feature>
<dbReference type="EMBL" id="VTPC01000943">
    <property type="protein sequence ID" value="KAF2903726.1"/>
    <property type="molecule type" value="Genomic_DNA"/>
</dbReference>
<dbReference type="Proteomes" id="UP000801492">
    <property type="component" value="Unassembled WGS sequence"/>
</dbReference>
<proteinExistence type="predicted"/>
<organism evidence="2 3">
    <name type="scientific">Ignelater luminosus</name>
    <name type="common">Cucubano</name>
    <name type="synonym">Pyrophorus luminosus</name>
    <dbReference type="NCBI Taxonomy" id="2038154"/>
    <lineage>
        <taxon>Eukaryota</taxon>
        <taxon>Metazoa</taxon>
        <taxon>Ecdysozoa</taxon>
        <taxon>Arthropoda</taxon>
        <taxon>Hexapoda</taxon>
        <taxon>Insecta</taxon>
        <taxon>Pterygota</taxon>
        <taxon>Neoptera</taxon>
        <taxon>Endopterygota</taxon>
        <taxon>Coleoptera</taxon>
        <taxon>Polyphaga</taxon>
        <taxon>Elateriformia</taxon>
        <taxon>Elateroidea</taxon>
        <taxon>Elateridae</taxon>
        <taxon>Agrypninae</taxon>
        <taxon>Pyrophorini</taxon>
        <taxon>Ignelater</taxon>
    </lineage>
</organism>
<reference evidence="2" key="1">
    <citation type="submission" date="2019-08" db="EMBL/GenBank/DDBJ databases">
        <title>The genome of the North American firefly Photinus pyralis.</title>
        <authorList>
            <consortium name="Photinus pyralis genome working group"/>
            <person name="Fallon T.R."/>
            <person name="Sander Lower S.E."/>
            <person name="Weng J.-K."/>
        </authorList>
    </citation>
    <scope>NUCLEOTIDE SEQUENCE</scope>
    <source>
        <strain evidence="2">TRF0915ILg1</strain>
        <tissue evidence="2">Whole body</tissue>
    </source>
</reference>
<dbReference type="AlphaFoldDB" id="A0A8K0DI43"/>
<keyword evidence="3" id="KW-1185">Reference proteome</keyword>
<evidence type="ECO:0000313" key="2">
    <source>
        <dbReference type="EMBL" id="KAF2903726.1"/>
    </source>
</evidence>
<accession>A0A8K0DI43</accession>
<evidence type="ECO:0000313" key="3">
    <source>
        <dbReference type="Proteomes" id="UP000801492"/>
    </source>
</evidence>
<protein>
    <submittedName>
        <fullName evidence="2">Uncharacterized protein</fullName>
    </submittedName>
</protein>
<name>A0A8K0DI43_IGNLU</name>
<gene>
    <name evidence="2" type="ORF">ILUMI_02434</name>
</gene>
<sequence length="79" mass="9008">MPLQSEMPRMVLRKERKEKIYPFNPHIFPKELFLPSEVTKNDTEMNKEQMDIAGVPENITQNVEGPSSSPTILTGHGDI</sequence>
<comment type="caution">
    <text evidence="2">The sequence shown here is derived from an EMBL/GenBank/DDBJ whole genome shotgun (WGS) entry which is preliminary data.</text>
</comment>